<organism evidence="3 4">
    <name type="scientific">Aeoliella straminimaris</name>
    <dbReference type="NCBI Taxonomy" id="2954799"/>
    <lineage>
        <taxon>Bacteria</taxon>
        <taxon>Pseudomonadati</taxon>
        <taxon>Planctomycetota</taxon>
        <taxon>Planctomycetia</taxon>
        <taxon>Pirellulales</taxon>
        <taxon>Lacipirellulaceae</taxon>
        <taxon>Aeoliella</taxon>
    </lineage>
</organism>
<dbReference type="RefSeq" id="WP_252855735.1">
    <property type="nucleotide sequence ID" value="NZ_JAMXLR010000092.1"/>
</dbReference>
<feature type="transmembrane region" description="Helical" evidence="1">
    <location>
        <begin position="423"/>
        <end position="441"/>
    </location>
</feature>
<protein>
    <submittedName>
        <fullName evidence="3">Uncharacterized protein</fullName>
    </submittedName>
</protein>
<gene>
    <name evidence="3" type="ORF">NG895_27285</name>
</gene>
<feature type="chain" id="PRO_5040956074" evidence="2">
    <location>
        <begin position="24"/>
        <end position="747"/>
    </location>
</feature>
<comment type="caution">
    <text evidence="3">The sequence shown here is derived from an EMBL/GenBank/DDBJ whole genome shotgun (WGS) entry which is preliminary data.</text>
</comment>
<keyword evidence="1" id="KW-0472">Membrane</keyword>
<evidence type="ECO:0000256" key="1">
    <source>
        <dbReference type="SAM" id="Phobius"/>
    </source>
</evidence>
<evidence type="ECO:0000313" key="3">
    <source>
        <dbReference type="EMBL" id="MCO6047625.1"/>
    </source>
</evidence>
<evidence type="ECO:0000313" key="4">
    <source>
        <dbReference type="Proteomes" id="UP001155241"/>
    </source>
</evidence>
<dbReference type="InterPro" id="IPR029062">
    <property type="entry name" value="Class_I_gatase-like"/>
</dbReference>
<dbReference type="Gene3D" id="3.40.50.880">
    <property type="match status" value="1"/>
</dbReference>
<keyword evidence="4" id="KW-1185">Reference proteome</keyword>
<sequence length="747" mass="82198">MRTPLLQLLATAVLLLPAATLLGEERPQPVRADIGFGDHYKVGCWTPLRISVLGGEKPATLMAEVRVPDGEGTLTSINSRPFSVAAGAMTTVEMLVRIGQLESSVEVLLRDAQTGKVVGKRTFVTHRELDKGGIRPGDPATTRLLVVIADGALGVATAEAEKSNEVWFTQDVVGRVTDLSALPREALAYEGVDTVVVSTSDREAWSSMRPDDPRIRALVEWVQQGGRLLLYSAANADLVLGAGGPLEALVPGEYVNSVTLDEFGALETYVGGNEPLSQRGRLRLAVPTFANLRGDVELSLGTQDNPVPLVIRAREGLGQVVLVGLDVDLPPIKTWKSRERLVAKNLAFPDDEPMADTENYYYSGPDDIVVALEQQLDKQLEQSGIRTPPFMAIAGLVVLYILLIGPGDYFFVQRVLKKMEWTWVTFPTIVVVTCLAAYWYANYLKGDSLRVNQVEVVDIDNSTGFVRGTMWTHVFSPNPDRYTLSLEAKSPAGSASQPSETSVAWLGKPSPGLGGMSNEQGMLPSFPVYGWSLDRAMLDGTPIEIWSTKTFVTRWQAETDELLISDLTRTANKLVVGSVQNPTELNLSDCMLVYGTWAWRLGDLPSGGTVEVKPTSLGDARAARRLRNLYEDRFNFNVTEGSYYERQQLLGKLDLAALAEMMMFYDALGGRRQSHQWHRHQHFVDLSRSLDADSAMLVGKCDDPRSELLRGEKPDSRESMRGDKDVYVVLYRYVLDVQPESDDSGND</sequence>
<keyword evidence="1" id="KW-0812">Transmembrane</keyword>
<keyword evidence="2" id="KW-0732">Signal</keyword>
<feature type="signal peptide" evidence="2">
    <location>
        <begin position="1"/>
        <end position="23"/>
    </location>
</feature>
<accession>A0A9X2FEM1</accession>
<evidence type="ECO:0000256" key="2">
    <source>
        <dbReference type="SAM" id="SignalP"/>
    </source>
</evidence>
<feature type="transmembrane region" description="Helical" evidence="1">
    <location>
        <begin position="390"/>
        <end position="411"/>
    </location>
</feature>
<name>A0A9X2FEM1_9BACT</name>
<proteinExistence type="predicted"/>
<keyword evidence="1" id="KW-1133">Transmembrane helix</keyword>
<dbReference type="AlphaFoldDB" id="A0A9X2FEM1"/>
<reference evidence="3" key="1">
    <citation type="submission" date="2022-06" db="EMBL/GenBank/DDBJ databases">
        <title>Aeoliella straminimaris, a novel planctomycete from sediments.</title>
        <authorList>
            <person name="Vitorino I.R."/>
            <person name="Lage O.M."/>
        </authorList>
    </citation>
    <scope>NUCLEOTIDE SEQUENCE</scope>
    <source>
        <strain evidence="3">ICT_H6.2</strain>
    </source>
</reference>
<dbReference type="Proteomes" id="UP001155241">
    <property type="component" value="Unassembled WGS sequence"/>
</dbReference>
<dbReference type="SUPFAM" id="SSF52317">
    <property type="entry name" value="Class I glutamine amidotransferase-like"/>
    <property type="match status" value="1"/>
</dbReference>
<dbReference type="EMBL" id="JAMXLR010000092">
    <property type="protein sequence ID" value="MCO6047625.1"/>
    <property type="molecule type" value="Genomic_DNA"/>
</dbReference>